<evidence type="ECO:0000256" key="5">
    <source>
        <dbReference type="ARBA" id="ARBA00022692"/>
    </source>
</evidence>
<dbReference type="GO" id="GO:0005886">
    <property type="term" value="C:plasma membrane"/>
    <property type="evidence" value="ECO:0007669"/>
    <property type="project" value="UniProtKB-SubCell"/>
</dbReference>
<evidence type="ECO:0000256" key="4">
    <source>
        <dbReference type="ARBA" id="ARBA00022475"/>
    </source>
</evidence>
<evidence type="ECO:0000256" key="7">
    <source>
        <dbReference type="ARBA" id="ARBA00023136"/>
    </source>
</evidence>
<feature type="transmembrane region" description="Helical" evidence="8">
    <location>
        <begin position="94"/>
        <end position="118"/>
    </location>
</feature>
<feature type="transmembrane region" description="Helical" evidence="8">
    <location>
        <begin position="365"/>
        <end position="387"/>
    </location>
</feature>
<dbReference type="PANTHER" id="PTHR11206">
    <property type="entry name" value="MULTIDRUG RESISTANCE PROTEIN"/>
    <property type="match status" value="1"/>
</dbReference>
<proteinExistence type="inferred from homology"/>
<dbReference type="InterPro" id="IPR002528">
    <property type="entry name" value="MATE_fam"/>
</dbReference>
<evidence type="ECO:0000256" key="1">
    <source>
        <dbReference type="ARBA" id="ARBA00004651"/>
    </source>
</evidence>
<dbReference type="InterPro" id="IPR045069">
    <property type="entry name" value="MATE_euk"/>
</dbReference>
<evidence type="ECO:0000256" key="8">
    <source>
        <dbReference type="SAM" id="Phobius"/>
    </source>
</evidence>
<evidence type="ECO:0000313" key="9">
    <source>
        <dbReference type="EMBL" id="QFR37241.1"/>
    </source>
</evidence>
<evidence type="ECO:0000256" key="6">
    <source>
        <dbReference type="ARBA" id="ARBA00022989"/>
    </source>
</evidence>
<gene>
    <name evidence="9" type="ORF">g1251</name>
</gene>
<sequence>MAETSPLLESTPARRNSFLTGNHLLRRDSLFSADEESLLDEVRKAEITSKTTIFHEMIIVAKSSSPVIVTSLLQNSFYLASIASVGHIGKVPLAGVTLGSMTASITGFSFIMGLATCLDTLCSQAHGAGKYDLVGMHFLRCTVFTICFFIPIGIIWLFFSDQLLGIFIKNDELLEIASGYLKIVTLGVPGFILFECGKRYIQCQGVFHAGTYVLLVCAPLNILMNYAFVWEFGLGYIGAPLAVAINYWLMPLGLLIFIIFNQQYLKCWPSGIKFSDAFTNWGTMVELALPGLVMVEAEFIGFEVITLASSRLGTTELAAQSILSSICSVVYQIPFSISISTATRVANFIGANLPNNGRKAAKASLCLGVVTGLINSVLIVSCGRFILKLFTSDEEVTDMVYKALHVMSVVTFADCLNETSAGGLKGLGLQRIGGKITFFSYYALGIPCSFLFCFKFGMGIPGLWLGIALSLAMISFLQVYTVFYWSDWDELVKEAERRNTIT</sequence>
<dbReference type="PIRSF" id="PIRSF006603">
    <property type="entry name" value="DinF"/>
    <property type="match status" value="1"/>
</dbReference>
<dbReference type="Pfam" id="PF01554">
    <property type="entry name" value="MatE"/>
    <property type="match status" value="2"/>
</dbReference>
<protein>
    <submittedName>
        <fullName evidence="9">MATE transporter</fullName>
    </submittedName>
</protein>
<evidence type="ECO:0000256" key="3">
    <source>
        <dbReference type="ARBA" id="ARBA00022448"/>
    </source>
</evidence>
<feature type="transmembrane region" description="Helical" evidence="8">
    <location>
        <begin position="463"/>
        <end position="485"/>
    </location>
</feature>
<comment type="subcellular location">
    <subcellularLocation>
        <location evidence="1">Cell membrane</location>
        <topology evidence="1">Multi-pass membrane protein</topology>
    </subcellularLocation>
</comment>
<feature type="transmembrane region" description="Helical" evidence="8">
    <location>
        <begin position="138"/>
        <end position="159"/>
    </location>
</feature>
<dbReference type="GO" id="GO:0042910">
    <property type="term" value="F:xenobiotic transmembrane transporter activity"/>
    <property type="evidence" value="ECO:0007669"/>
    <property type="project" value="InterPro"/>
</dbReference>
<dbReference type="InterPro" id="IPR048279">
    <property type="entry name" value="MdtK-like"/>
</dbReference>
<dbReference type="NCBIfam" id="TIGR00797">
    <property type="entry name" value="matE"/>
    <property type="match status" value="1"/>
</dbReference>
<evidence type="ECO:0000256" key="2">
    <source>
        <dbReference type="ARBA" id="ARBA00010199"/>
    </source>
</evidence>
<keyword evidence="7 8" id="KW-0472">Membrane</keyword>
<name>A0A5P8N995_9ASCO</name>
<dbReference type="CDD" id="cd13132">
    <property type="entry name" value="MATE_eukaryotic"/>
    <property type="match status" value="1"/>
</dbReference>
<keyword evidence="6 8" id="KW-1133">Transmembrane helix</keyword>
<feature type="transmembrane region" description="Helical" evidence="8">
    <location>
        <begin position="179"/>
        <end position="197"/>
    </location>
</feature>
<feature type="transmembrane region" description="Helical" evidence="8">
    <location>
        <begin position="234"/>
        <end position="260"/>
    </location>
</feature>
<feature type="transmembrane region" description="Helical" evidence="8">
    <location>
        <begin position="209"/>
        <end position="228"/>
    </location>
</feature>
<keyword evidence="5 8" id="KW-0812">Transmembrane</keyword>
<dbReference type="GO" id="GO:0015297">
    <property type="term" value="F:antiporter activity"/>
    <property type="evidence" value="ECO:0007669"/>
    <property type="project" value="InterPro"/>
</dbReference>
<reference evidence="9" key="1">
    <citation type="journal article" date="2019" name="Front. Microbiol.">
        <title>An Overview of Genes From Cyberlindnera americana, a Symbiont Yeast Isolated From the Gut of the Bark Beetle Dendroctonus rhizophagus (Curculionidae: Scolytinae), Involved in the Detoxification Process Using Genome and Transcriptome Data.</title>
        <authorList>
            <person name="Soto-Robles L.V."/>
            <person name="Torres-Banda V."/>
            <person name="Rivera-Orduna F.N."/>
            <person name="Curiel-Quesada E."/>
            <person name="Hidalgo-Lara M.E."/>
            <person name="Zuniga G."/>
        </authorList>
    </citation>
    <scope>NUCLEOTIDE SEQUENCE</scope>
    <source>
        <strain evidence="9">ChDrAdgY46</strain>
    </source>
</reference>
<accession>A0A5P8N995</accession>
<feature type="transmembrane region" description="Helical" evidence="8">
    <location>
        <begin position="438"/>
        <end position="457"/>
    </location>
</feature>
<dbReference type="GO" id="GO:1990961">
    <property type="term" value="P:xenobiotic detoxification by transmembrane export across the plasma membrane"/>
    <property type="evidence" value="ECO:0007669"/>
    <property type="project" value="InterPro"/>
</dbReference>
<keyword evidence="3" id="KW-0813">Transport</keyword>
<dbReference type="AlphaFoldDB" id="A0A5P8N995"/>
<comment type="similarity">
    <text evidence="2">Belongs to the multi antimicrobial extrusion (MATE) (TC 2.A.66.1) family.</text>
</comment>
<keyword evidence="4" id="KW-1003">Cell membrane</keyword>
<dbReference type="EMBL" id="MK890736">
    <property type="protein sequence ID" value="QFR37241.1"/>
    <property type="molecule type" value="Genomic_DNA"/>
</dbReference>
<organism evidence="9">
    <name type="scientific">Cyberlindnera americana</name>
    <dbReference type="NCBI Taxonomy" id="36016"/>
    <lineage>
        <taxon>Eukaryota</taxon>
        <taxon>Fungi</taxon>
        <taxon>Dikarya</taxon>
        <taxon>Ascomycota</taxon>
        <taxon>Saccharomycotina</taxon>
        <taxon>Saccharomycetes</taxon>
        <taxon>Phaffomycetales</taxon>
        <taxon>Phaffomycetaceae</taxon>
        <taxon>Cyberlindnera</taxon>
    </lineage>
</organism>